<evidence type="ECO:0000313" key="2">
    <source>
        <dbReference type="Proteomes" id="UP000011083"/>
    </source>
</evidence>
<keyword evidence="2" id="KW-1185">Reference proteome</keyword>
<dbReference type="EMBL" id="KB007860">
    <property type="protein sequence ID" value="ELR23159.1"/>
    <property type="molecule type" value="Genomic_DNA"/>
</dbReference>
<gene>
    <name evidence="1" type="ORF">ACA1_342930</name>
</gene>
<dbReference type="Proteomes" id="UP000011083">
    <property type="component" value="Unassembled WGS sequence"/>
</dbReference>
<protein>
    <submittedName>
        <fullName evidence="1">Uncharacterized protein</fullName>
    </submittedName>
</protein>
<evidence type="ECO:0000313" key="1">
    <source>
        <dbReference type="EMBL" id="ELR23159.1"/>
    </source>
</evidence>
<dbReference type="RefSeq" id="XP_004352687.1">
    <property type="nucleotide sequence ID" value="XM_004352635.1"/>
</dbReference>
<dbReference type="KEGG" id="acan:ACA1_342930"/>
<name>L8HCB8_ACACF</name>
<sequence length="199" mass="23771">MRLWERAAYLTRRYFLVLQDAVFVILTAAGDELLLHEQVGIALGSSPILHSHQRYYIAIICTWSFNNVHKGFKDHAYTNNPDGTINDFYHQLFVHQIDFAFDPDKDHILLFQIFSMYYRRRYKQKQMKAEMQRKLAHERKLFSNRPNTKAIAFSINNSPKELIHWHFNKQINHLITFKPSGEILYTRYGDKHMEVVRQL</sequence>
<organism evidence="1 2">
    <name type="scientific">Acanthamoeba castellanii (strain ATCC 30010 / Neff)</name>
    <dbReference type="NCBI Taxonomy" id="1257118"/>
    <lineage>
        <taxon>Eukaryota</taxon>
        <taxon>Amoebozoa</taxon>
        <taxon>Discosea</taxon>
        <taxon>Longamoebia</taxon>
        <taxon>Centramoebida</taxon>
        <taxon>Acanthamoebidae</taxon>
        <taxon>Acanthamoeba</taxon>
    </lineage>
</organism>
<dbReference type="AlphaFoldDB" id="L8HCB8"/>
<dbReference type="VEuPathDB" id="AmoebaDB:ACA1_342930"/>
<reference evidence="1 2" key="1">
    <citation type="journal article" date="2013" name="Genome Biol.">
        <title>Genome of Acanthamoeba castellanii highlights extensive lateral gene transfer and early evolution of tyrosine kinase signaling.</title>
        <authorList>
            <person name="Clarke M."/>
            <person name="Lohan A.J."/>
            <person name="Liu B."/>
            <person name="Lagkouvardos I."/>
            <person name="Roy S."/>
            <person name="Zafar N."/>
            <person name="Bertelli C."/>
            <person name="Schilde C."/>
            <person name="Kianianmomeni A."/>
            <person name="Burglin T.R."/>
            <person name="Frech C."/>
            <person name="Turcotte B."/>
            <person name="Kopec K.O."/>
            <person name="Synnott J.M."/>
            <person name="Choo C."/>
            <person name="Paponov I."/>
            <person name="Finkler A."/>
            <person name="Soon Heng Tan C."/>
            <person name="Hutchins A.P."/>
            <person name="Weinmeier T."/>
            <person name="Rattei T."/>
            <person name="Chu J.S."/>
            <person name="Gimenez G."/>
            <person name="Irimia M."/>
            <person name="Rigden D.J."/>
            <person name="Fitzpatrick D.A."/>
            <person name="Lorenzo-Morales J."/>
            <person name="Bateman A."/>
            <person name="Chiu C.H."/>
            <person name="Tang P."/>
            <person name="Hegemann P."/>
            <person name="Fromm H."/>
            <person name="Raoult D."/>
            <person name="Greub G."/>
            <person name="Miranda-Saavedra D."/>
            <person name="Chen N."/>
            <person name="Nash P."/>
            <person name="Ginger M.L."/>
            <person name="Horn M."/>
            <person name="Schaap P."/>
            <person name="Caler L."/>
            <person name="Loftus B."/>
        </authorList>
    </citation>
    <scope>NUCLEOTIDE SEQUENCE [LARGE SCALE GENOMIC DNA]</scope>
    <source>
        <strain evidence="1 2">Neff</strain>
    </source>
</reference>
<dbReference type="GeneID" id="14924132"/>
<proteinExistence type="predicted"/>
<accession>L8HCB8</accession>